<dbReference type="InterPro" id="IPR011006">
    <property type="entry name" value="CheY-like_superfamily"/>
</dbReference>
<evidence type="ECO:0000256" key="2">
    <source>
        <dbReference type="ARBA" id="ARBA00023125"/>
    </source>
</evidence>
<keyword evidence="8" id="KW-1185">Reference proteome</keyword>
<dbReference type="SUPFAM" id="SSF52172">
    <property type="entry name" value="CheY-like"/>
    <property type="match status" value="1"/>
</dbReference>
<evidence type="ECO:0000259" key="6">
    <source>
        <dbReference type="PROSITE" id="PS50110"/>
    </source>
</evidence>
<dbReference type="SUPFAM" id="SSF46689">
    <property type="entry name" value="Homeodomain-like"/>
    <property type="match status" value="2"/>
</dbReference>
<evidence type="ECO:0000256" key="1">
    <source>
        <dbReference type="ARBA" id="ARBA00023015"/>
    </source>
</evidence>
<dbReference type="Gene3D" id="1.10.10.60">
    <property type="entry name" value="Homeodomain-like"/>
    <property type="match status" value="2"/>
</dbReference>
<keyword evidence="2" id="KW-0238">DNA-binding</keyword>
<evidence type="ECO:0000256" key="4">
    <source>
        <dbReference type="PROSITE-ProRule" id="PRU00169"/>
    </source>
</evidence>
<dbReference type="InterPro" id="IPR009057">
    <property type="entry name" value="Homeodomain-like_sf"/>
</dbReference>
<dbReference type="Gene3D" id="3.40.50.2300">
    <property type="match status" value="1"/>
</dbReference>
<dbReference type="PANTHER" id="PTHR43280:SF28">
    <property type="entry name" value="HTH-TYPE TRANSCRIPTIONAL ACTIVATOR RHAS"/>
    <property type="match status" value="1"/>
</dbReference>
<feature type="modified residue" description="4-aspartylphosphate" evidence="4">
    <location>
        <position position="57"/>
    </location>
</feature>
<keyword evidence="4" id="KW-0597">Phosphoprotein</keyword>
<dbReference type="PROSITE" id="PS50110">
    <property type="entry name" value="RESPONSE_REGULATORY"/>
    <property type="match status" value="1"/>
</dbReference>
<dbReference type="SMART" id="SM00342">
    <property type="entry name" value="HTH_ARAC"/>
    <property type="match status" value="1"/>
</dbReference>
<dbReference type="PRINTS" id="PR00032">
    <property type="entry name" value="HTHARAC"/>
</dbReference>
<keyword evidence="1" id="KW-0805">Transcription regulation</keyword>
<reference evidence="7 8" key="1">
    <citation type="submission" date="2021-03" db="EMBL/GenBank/DDBJ databases">
        <title>Paenibacillus artemisicola MWE-103 whole genome sequence.</title>
        <authorList>
            <person name="Ham Y.J."/>
        </authorList>
    </citation>
    <scope>NUCLEOTIDE SEQUENCE [LARGE SCALE GENOMIC DNA]</scope>
    <source>
        <strain evidence="7 8">MWE-103</strain>
    </source>
</reference>
<gene>
    <name evidence="7" type="ORF">I8J29_25065</name>
</gene>
<dbReference type="EMBL" id="JAGGDJ010000034">
    <property type="protein sequence ID" value="MBO7747462.1"/>
    <property type="molecule type" value="Genomic_DNA"/>
</dbReference>
<proteinExistence type="predicted"/>
<evidence type="ECO:0000256" key="3">
    <source>
        <dbReference type="ARBA" id="ARBA00023163"/>
    </source>
</evidence>
<dbReference type="InterPro" id="IPR020449">
    <property type="entry name" value="Tscrpt_reg_AraC-type_HTH"/>
</dbReference>
<evidence type="ECO:0000313" key="8">
    <source>
        <dbReference type="Proteomes" id="UP000670947"/>
    </source>
</evidence>
<organism evidence="7 8">
    <name type="scientific">Paenibacillus artemisiicola</name>
    <dbReference type="NCBI Taxonomy" id="1172618"/>
    <lineage>
        <taxon>Bacteria</taxon>
        <taxon>Bacillati</taxon>
        <taxon>Bacillota</taxon>
        <taxon>Bacilli</taxon>
        <taxon>Bacillales</taxon>
        <taxon>Paenibacillaceae</taxon>
        <taxon>Paenibacillus</taxon>
    </lineage>
</organism>
<feature type="domain" description="HTH araC/xylS-type" evidence="5">
    <location>
        <begin position="159"/>
        <end position="257"/>
    </location>
</feature>
<accession>A0ABS3WGP1</accession>
<dbReference type="Pfam" id="PF12833">
    <property type="entry name" value="HTH_18"/>
    <property type="match status" value="1"/>
</dbReference>
<evidence type="ECO:0000313" key="7">
    <source>
        <dbReference type="EMBL" id="MBO7747462.1"/>
    </source>
</evidence>
<name>A0ABS3WGP1_9BACL</name>
<dbReference type="PROSITE" id="PS01124">
    <property type="entry name" value="HTH_ARAC_FAMILY_2"/>
    <property type="match status" value="1"/>
</dbReference>
<dbReference type="SMART" id="SM00448">
    <property type="entry name" value="REC"/>
    <property type="match status" value="1"/>
</dbReference>
<dbReference type="Proteomes" id="UP000670947">
    <property type="component" value="Unassembled WGS sequence"/>
</dbReference>
<dbReference type="CDD" id="cd17536">
    <property type="entry name" value="REC_YesN-like"/>
    <property type="match status" value="1"/>
</dbReference>
<dbReference type="InterPro" id="IPR001789">
    <property type="entry name" value="Sig_transdc_resp-reg_receiver"/>
</dbReference>
<dbReference type="PANTHER" id="PTHR43280">
    <property type="entry name" value="ARAC-FAMILY TRANSCRIPTIONAL REGULATOR"/>
    <property type="match status" value="1"/>
</dbReference>
<dbReference type="RefSeq" id="WP_208850156.1">
    <property type="nucleotide sequence ID" value="NZ_JAGGDJ010000034.1"/>
</dbReference>
<protein>
    <submittedName>
        <fullName evidence="7">Response regulator</fullName>
    </submittedName>
</protein>
<dbReference type="Pfam" id="PF00072">
    <property type="entry name" value="Response_reg"/>
    <property type="match status" value="1"/>
</dbReference>
<sequence>MKIRTILIVDDEPRSREGMKKMLNAWAAGQCELLTAENGAAALRLLEEQAVDLMITDIRMPEISGLGLVERMNASPLLRQPPVILVSGHAEFEYAQQAIQLSVVNYLLKPVSREKLIAAVEQALKAGEERNRVGLMRKLADPRLMDVAEGEAALSEPVRAAMRYVDAHIGEAVGLKEVADAVHLNGSYFSALFKEQSGMTFSEYVARRKLHKAKELLLTTSLPVAEIAERIGYQTAKYFNKVFKEYEHASPGRFRSGMHDAEPEIGT</sequence>
<comment type="caution">
    <text evidence="7">The sequence shown here is derived from an EMBL/GenBank/DDBJ whole genome shotgun (WGS) entry which is preliminary data.</text>
</comment>
<evidence type="ECO:0000259" key="5">
    <source>
        <dbReference type="PROSITE" id="PS01124"/>
    </source>
</evidence>
<keyword evidence="3" id="KW-0804">Transcription</keyword>
<dbReference type="InterPro" id="IPR018060">
    <property type="entry name" value="HTH_AraC"/>
</dbReference>
<feature type="domain" description="Response regulatory" evidence="6">
    <location>
        <begin position="5"/>
        <end position="124"/>
    </location>
</feature>